<evidence type="ECO:0000256" key="1">
    <source>
        <dbReference type="SAM" id="MobiDB-lite"/>
    </source>
</evidence>
<dbReference type="SUPFAM" id="SSF51445">
    <property type="entry name" value="(Trans)glycosidases"/>
    <property type="match status" value="1"/>
</dbReference>
<name>A0A919MXV9_9ACTN</name>
<dbReference type="EMBL" id="BOMV01000040">
    <property type="protein sequence ID" value="GIE96215.1"/>
    <property type="molecule type" value="Genomic_DNA"/>
</dbReference>
<gene>
    <name evidence="2" type="ORF">Ari01nite_36800</name>
</gene>
<proteinExistence type="predicted"/>
<reference evidence="2" key="1">
    <citation type="submission" date="2021-01" db="EMBL/GenBank/DDBJ databases">
        <title>Whole genome shotgun sequence of Actinoplanes rishiriensis NBRC 108556.</title>
        <authorList>
            <person name="Komaki H."/>
            <person name="Tamura T."/>
        </authorList>
    </citation>
    <scope>NUCLEOTIDE SEQUENCE</scope>
    <source>
        <strain evidence="2">NBRC 108556</strain>
    </source>
</reference>
<dbReference type="Proteomes" id="UP000636960">
    <property type="component" value="Unassembled WGS sequence"/>
</dbReference>
<organism evidence="2 3">
    <name type="scientific">Paractinoplanes rishiriensis</name>
    <dbReference type="NCBI Taxonomy" id="1050105"/>
    <lineage>
        <taxon>Bacteria</taxon>
        <taxon>Bacillati</taxon>
        <taxon>Actinomycetota</taxon>
        <taxon>Actinomycetes</taxon>
        <taxon>Micromonosporales</taxon>
        <taxon>Micromonosporaceae</taxon>
        <taxon>Paractinoplanes</taxon>
    </lineage>
</organism>
<evidence type="ECO:0000313" key="2">
    <source>
        <dbReference type="EMBL" id="GIE96215.1"/>
    </source>
</evidence>
<protein>
    <submittedName>
        <fullName evidence="2">Uncharacterized protein</fullName>
    </submittedName>
</protein>
<feature type="region of interest" description="Disordered" evidence="1">
    <location>
        <begin position="235"/>
        <end position="257"/>
    </location>
</feature>
<accession>A0A919MXV9</accession>
<evidence type="ECO:0000313" key="3">
    <source>
        <dbReference type="Proteomes" id="UP000636960"/>
    </source>
</evidence>
<dbReference type="InterPro" id="IPR017853">
    <property type="entry name" value="GH"/>
</dbReference>
<sequence>MTAPGRTRFARARATAIGVFMVALCLMLAGATSSPALHSPALLIEGMREISSPPEGTSWTPAPVDANGLTTVASADGQQFVLHTAAGHRTFLPGVNLGGTTPGHLPVELAISAAQYRAWFAAMSWLGIRVVRIYTIHPPAFYQQLAAFNEANPDRPLYLVQGVGLFDDAYRTTGNLYDKRVTDPFKQQLKDASAAVAGDLDRTPTPGQPAGSWDADVTPWLAGWIVGDELDPHAAAESDRRNDDAPAVTGKYFRSAGGATPTERWLAARMNELAELQAARRLSQPIAFVNWPTTDPLRHPDEPLEQDDLLQLDANHVQPTADWPAGTFASYHAYPYYPDFQRHEPALQRHQYGGRVDPYAGYLAALRKHHAAMPTLITEFGVPSSIGSAHSGPLGRNQGGHTEQDAMRIDAELMRLIKKEGLAGGFLFAWADEWYRYTWNTADHQVPDRRHLWHDPLTNEQYFGLLAMDPPDRPDADSQTLIDAEGGWPARRVEARTDESFLHLQIRLGGSPPGSLQLGFDVLPGLSGTPMAGSSDRRPDAVLALNLVGQTGQAYLRDQLDPLALDPVVPADQRGPAPQGWRAFELIVNRELTIPSTGQQLPIEMQNAGLLRYGDWRLDSRALWHAEGDELTVRVPWALLGFADPSAHRVGRPRSGKLTTEVSPGVSVTLSASGTDQSVGRVTWADWNRPRYTERLKRGAEQFRDAVVAVTSD</sequence>
<feature type="compositionally biased region" description="Basic and acidic residues" evidence="1">
    <location>
        <begin position="235"/>
        <end position="244"/>
    </location>
</feature>
<dbReference type="AlphaFoldDB" id="A0A919MXV9"/>
<keyword evidence="3" id="KW-1185">Reference proteome</keyword>
<comment type="caution">
    <text evidence="2">The sequence shown here is derived from an EMBL/GenBank/DDBJ whole genome shotgun (WGS) entry which is preliminary data.</text>
</comment>
<dbReference type="Gene3D" id="3.20.20.80">
    <property type="entry name" value="Glycosidases"/>
    <property type="match status" value="1"/>
</dbReference>